<dbReference type="EMBL" id="SMCX01000067">
    <property type="protein sequence ID" value="TCW17361.1"/>
    <property type="molecule type" value="Genomic_DNA"/>
</dbReference>
<evidence type="ECO:0000313" key="2">
    <source>
        <dbReference type="Proteomes" id="UP000295805"/>
    </source>
</evidence>
<feature type="non-terminal residue" evidence="1">
    <location>
        <position position="1"/>
    </location>
</feature>
<reference evidence="1 2" key="1">
    <citation type="submission" date="2019-03" db="EMBL/GenBank/DDBJ databases">
        <title>Root nodule microbial communities of legume samples collected from USA, Mexico and Botswana.</title>
        <authorList>
            <person name="Hirsch A."/>
        </authorList>
    </citation>
    <scope>NUCLEOTIDE SEQUENCE [LARGE SCALE GENOMIC DNA]</scope>
    <source>
        <strain evidence="1 2">55</strain>
    </source>
</reference>
<name>A0A4R3ZIU7_9ACTN</name>
<gene>
    <name evidence="1" type="ORF">EDD19_1672</name>
</gene>
<protein>
    <submittedName>
        <fullName evidence="1">Uncharacterized protein</fullName>
    </submittedName>
</protein>
<evidence type="ECO:0000313" key="1">
    <source>
        <dbReference type="EMBL" id="TCW17361.1"/>
    </source>
</evidence>
<dbReference type="AlphaFoldDB" id="A0A4R3ZIU7"/>
<accession>A0A4R3ZIU7</accession>
<comment type="caution">
    <text evidence="1">The sequence shown here is derived from an EMBL/GenBank/DDBJ whole genome shotgun (WGS) entry which is preliminary data.</text>
</comment>
<organism evidence="1 2">
    <name type="scientific">Dietzia cinnamea</name>
    <dbReference type="NCBI Taxonomy" id="321318"/>
    <lineage>
        <taxon>Bacteria</taxon>
        <taxon>Bacillati</taxon>
        <taxon>Actinomycetota</taxon>
        <taxon>Actinomycetes</taxon>
        <taxon>Mycobacteriales</taxon>
        <taxon>Dietziaceae</taxon>
        <taxon>Dietzia</taxon>
    </lineage>
</organism>
<dbReference type="Proteomes" id="UP000295805">
    <property type="component" value="Unassembled WGS sequence"/>
</dbReference>
<sequence>GTLDKSQFPLFRKHFGLFSPSDPQIPVNYRG</sequence>
<proteinExistence type="predicted"/>